<accession>A0ABT2T4V6</accession>
<dbReference type="PANTHER" id="PTHR32196:SF21">
    <property type="entry name" value="ABC TRANSPORTER PERMEASE PROTEIN YPHD-RELATED"/>
    <property type="match status" value="1"/>
</dbReference>
<feature type="transmembrane region" description="Helical" evidence="8">
    <location>
        <begin position="41"/>
        <end position="60"/>
    </location>
</feature>
<dbReference type="EMBL" id="JAOQKJ010000007">
    <property type="protein sequence ID" value="MCU6744819.1"/>
    <property type="molecule type" value="Genomic_DNA"/>
</dbReference>
<feature type="transmembrane region" description="Helical" evidence="8">
    <location>
        <begin position="12"/>
        <end position="29"/>
    </location>
</feature>
<feature type="transmembrane region" description="Helical" evidence="8">
    <location>
        <begin position="92"/>
        <end position="115"/>
    </location>
</feature>
<keyword evidence="2" id="KW-0813">Transport</keyword>
<keyword evidence="3" id="KW-1003">Cell membrane</keyword>
<reference evidence="9 10" key="1">
    <citation type="journal article" date="2021" name="ISME Commun">
        <title>Automated analysis of genomic sequences facilitates high-throughput and comprehensive description of bacteria.</title>
        <authorList>
            <person name="Hitch T.C.A."/>
        </authorList>
    </citation>
    <scope>NUCLEOTIDE SEQUENCE [LARGE SCALE GENOMIC DNA]</scope>
    <source>
        <strain evidence="9 10">Sanger_18</strain>
    </source>
</reference>
<feature type="transmembrane region" description="Helical" evidence="8">
    <location>
        <begin position="259"/>
        <end position="286"/>
    </location>
</feature>
<dbReference type="Pfam" id="PF02653">
    <property type="entry name" value="BPD_transp_2"/>
    <property type="match status" value="1"/>
</dbReference>
<evidence type="ECO:0000256" key="1">
    <source>
        <dbReference type="ARBA" id="ARBA00004651"/>
    </source>
</evidence>
<dbReference type="PROSITE" id="PS51257">
    <property type="entry name" value="PROKAR_LIPOPROTEIN"/>
    <property type="match status" value="1"/>
</dbReference>
<sequence>MKGRNLLKKNEFYITVIIIVLACIIQVISGQFFTSNNLVDLLRSMIVPGMMAAGLFMVIVSGNIDVSFPYTAMLCMFAVTKWFSVIDYQGPVFLAFLIAGVIGMVLGLLNGVLAAWLKLPTLIITLGTCTIFLGITQGVLQSSVISVLPVPMAKMVTTNLFSVVNGETGLGSSMPVSILFLVAIYLIVGFIMKYTMLGRGIYAVGGDPVAAERAGFNVSFIRIFVFTFMGAIGGITGITQVTVSGMCQINFFDGYEMTIIAAVVLGGANIAGGSGSVIGTFLGVLLMKMISNNLILLGIPTNWSKFMTGILIIAGVSMSAYKSVLAKRRIASNILENGHKEEA</sequence>
<feature type="transmembrane region" description="Helical" evidence="8">
    <location>
        <begin position="122"/>
        <end position="140"/>
    </location>
</feature>
<evidence type="ECO:0000256" key="4">
    <source>
        <dbReference type="ARBA" id="ARBA00022519"/>
    </source>
</evidence>
<keyword evidence="7 8" id="KW-0472">Membrane</keyword>
<evidence type="ECO:0000313" key="9">
    <source>
        <dbReference type="EMBL" id="MCU6744819.1"/>
    </source>
</evidence>
<evidence type="ECO:0000256" key="2">
    <source>
        <dbReference type="ARBA" id="ARBA00022448"/>
    </source>
</evidence>
<name>A0ABT2T4V6_9FIRM</name>
<dbReference type="RefSeq" id="WP_118798042.1">
    <property type="nucleotide sequence ID" value="NZ_JAOQKJ010000007.1"/>
</dbReference>
<dbReference type="InterPro" id="IPR001851">
    <property type="entry name" value="ABC_transp_permease"/>
</dbReference>
<keyword evidence="10" id="KW-1185">Reference proteome</keyword>
<keyword evidence="5 8" id="KW-0812">Transmembrane</keyword>
<evidence type="ECO:0000256" key="5">
    <source>
        <dbReference type="ARBA" id="ARBA00022692"/>
    </source>
</evidence>
<comment type="caution">
    <text evidence="9">The sequence shown here is derived from an EMBL/GenBank/DDBJ whole genome shotgun (WGS) entry which is preliminary data.</text>
</comment>
<evidence type="ECO:0000313" key="10">
    <source>
        <dbReference type="Proteomes" id="UP001652432"/>
    </source>
</evidence>
<protein>
    <submittedName>
        <fullName evidence="9">ABC transporter permease</fullName>
    </submittedName>
</protein>
<dbReference type="Proteomes" id="UP001652432">
    <property type="component" value="Unassembled WGS sequence"/>
</dbReference>
<dbReference type="PANTHER" id="PTHR32196">
    <property type="entry name" value="ABC TRANSPORTER PERMEASE PROTEIN YPHD-RELATED-RELATED"/>
    <property type="match status" value="1"/>
</dbReference>
<organism evidence="9 10">
    <name type="scientific">Suilimivivens aceti</name>
    <dbReference type="NCBI Taxonomy" id="2981774"/>
    <lineage>
        <taxon>Bacteria</taxon>
        <taxon>Bacillati</taxon>
        <taxon>Bacillota</taxon>
        <taxon>Clostridia</taxon>
        <taxon>Lachnospirales</taxon>
        <taxon>Lachnospiraceae</taxon>
        <taxon>Suilimivivens</taxon>
    </lineage>
</organism>
<gene>
    <name evidence="9" type="ORF">OCV77_09950</name>
</gene>
<evidence type="ECO:0000256" key="6">
    <source>
        <dbReference type="ARBA" id="ARBA00022989"/>
    </source>
</evidence>
<evidence type="ECO:0000256" key="8">
    <source>
        <dbReference type="SAM" id="Phobius"/>
    </source>
</evidence>
<keyword evidence="4" id="KW-0997">Cell inner membrane</keyword>
<evidence type="ECO:0000256" key="7">
    <source>
        <dbReference type="ARBA" id="ARBA00023136"/>
    </source>
</evidence>
<dbReference type="CDD" id="cd06579">
    <property type="entry name" value="TM_PBP1_transp_AraH_like"/>
    <property type="match status" value="1"/>
</dbReference>
<comment type="subcellular location">
    <subcellularLocation>
        <location evidence="1">Cell membrane</location>
        <topology evidence="1">Multi-pass membrane protein</topology>
    </subcellularLocation>
</comment>
<feature type="transmembrane region" description="Helical" evidence="8">
    <location>
        <begin position="176"/>
        <end position="196"/>
    </location>
</feature>
<feature type="transmembrane region" description="Helical" evidence="8">
    <location>
        <begin position="216"/>
        <end position="238"/>
    </location>
</feature>
<proteinExistence type="predicted"/>
<feature type="transmembrane region" description="Helical" evidence="8">
    <location>
        <begin position="67"/>
        <end position="86"/>
    </location>
</feature>
<keyword evidence="6 8" id="KW-1133">Transmembrane helix</keyword>
<evidence type="ECO:0000256" key="3">
    <source>
        <dbReference type="ARBA" id="ARBA00022475"/>
    </source>
</evidence>